<sequence>MLRMRVYRLAVPLTVMGLDVWALLTIGAGTLMSLQYWQDRVPAILTLPLAALSGFALSKVIGFIRYLFPGRALMHVLAWLTQGDRYRVMRDLCSYPLIVPREDRFLVRPSRKPVKRARRPAVPGAPVQAIKAPISAPEGG</sequence>
<dbReference type="EMBL" id="PPPD01000002">
    <property type="protein sequence ID" value="PNY79659.1"/>
    <property type="molecule type" value="Genomic_DNA"/>
</dbReference>
<feature type="transmembrane region" description="Helical" evidence="2">
    <location>
        <begin position="12"/>
        <end position="37"/>
    </location>
</feature>
<feature type="transmembrane region" description="Helical" evidence="2">
    <location>
        <begin position="43"/>
        <end position="68"/>
    </location>
</feature>
<feature type="region of interest" description="Disordered" evidence="1">
    <location>
        <begin position="116"/>
        <end position="140"/>
    </location>
</feature>
<dbReference type="AlphaFoldDB" id="A0A2K3UT00"/>
<name>A0A2K3UT00_9DEIO</name>
<evidence type="ECO:0000313" key="3">
    <source>
        <dbReference type="EMBL" id="PNY79659.1"/>
    </source>
</evidence>
<evidence type="ECO:0000313" key="4">
    <source>
        <dbReference type="Proteomes" id="UP000236379"/>
    </source>
</evidence>
<accession>A0A2K3UT00</accession>
<keyword evidence="2" id="KW-1133">Transmembrane helix</keyword>
<keyword evidence="2" id="KW-0812">Transmembrane</keyword>
<dbReference type="RefSeq" id="WP_133161826.1">
    <property type="nucleotide sequence ID" value="NZ_PPPD01000002.1"/>
</dbReference>
<keyword evidence="2" id="KW-0472">Membrane</keyword>
<gene>
    <name evidence="3" type="ORF">CVO96_16985</name>
</gene>
<dbReference type="OrthoDB" id="26203at2"/>
<proteinExistence type="predicted"/>
<evidence type="ECO:0000256" key="1">
    <source>
        <dbReference type="SAM" id="MobiDB-lite"/>
    </source>
</evidence>
<organism evidence="3 4">
    <name type="scientific">Deinococcus koreensis</name>
    <dbReference type="NCBI Taxonomy" id="2054903"/>
    <lineage>
        <taxon>Bacteria</taxon>
        <taxon>Thermotogati</taxon>
        <taxon>Deinococcota</taxon>
        <taxon>Deinococci</taxon>
        <taxon>Deinococcales</taxon>
        <taxon>Deinococcaceae</taxon>
        <taxon>Deinococcus</taxon>
    </lineage>
</organism>
<keyword evidence="4" id="KW-1185">Reference proteome</keyword>
<dbReference type="Proteomes" id="UP000236379">
    <property type="component" value="Unassembled WGS sequence"/>
</dbReference>
<reference evidence="3 4" key="1">
    <citation type="submission" date="2018-01" db="EMBL/GenBank/DDBJ databases">
        <title>Deinococcus koreensis sp. nov., a radiation-resistant bacterium isolated from river water.</title>
        <authorList>
            <person name="Choi A."/>
        </authorList>
    </citation>
    <scope>NUCLEOTIDE SEQUENCE [LARGE SCALE GENOMIC DNA]</scope>
    <source>
        <strain evidence="3 4">SJW1-2</strain>
    </source>
</reference>
<comment type="caution">
    <text evidence="3">The sequence shown here is derived from an EMBL/GenBank/DDBJ whole genome shotgun (WGS) entry which is preliminary data.</text>
</comment>
<evidence type="ECO:0000256" key="2">
    <source>
        <dbReference type="SAM" id="Phobius"/>
    </source>
</evidence>
<protein>
    <submittedName>
        <fullName evidence="3">Uncharacterized protein</fullName>
    </submittedName>
</protein>